<gene>
    <name evidence="1" type="ORF">D3875_04405</name>
</gene>
<dbReference type="AlphaFoldDB" id="A0A418VEJ1"/>
<name>A0A418VEJ1_9DEIO</name>
<protein>
    <submittedName>
        <fullName evidence="1">Uncharacterized protein</fullName>
    </submittedName>
</protein>
<dbReference type="EMBL" id="QYUJ01000010">
    <property type="protein sequence ID" value="RJF74527.1"/>
    <property type="molecule type" value="Genomic_DNA"/>
</dbReference>
<accession>A0A418VEJ1</accession>
<proteinExistence type="predicted"/>
<dbReference type="Proteomes" id="UP000286287">
    <property type="component" value="Unassembled WGS sequence"/>
</dbReference>
<sequence length="76" mass="8006">MKCPAPAVTPDAVFAALRAAALTLDGVPACATSVTEGRFIVIATARPVLGTLHASAEWHYLSAWRVLQQRAGAFRS</sequence>
<keyword evidence="2" id="KW-1185">Reference proteome</keyword>
<organism evidence="1 2">
    <name type="scientific">Deinococcus cavernae</name>
    <dbReference type="NCBI Taxonomy" id="2320857"/>
    <lineage>
        <taxon>Bacteria</taxon>
        <taxon>Thermotogati</taxon>
        <taxon>Deinococcota</taxon>
        <taxon>Deinococci</taxon>
        <taxon>Deinococcales</taxon>
        <taxon>Deinococcaceae</taxon>
        <taxon>Deinococcus</taxon>
    </lineage>
</organism>
<comment type="caution">
    <text evidence="1">The sequence shown here is derived from an EMBL/GenBank/DDBJ whole genome shotgun (WGS) entry which is preliminary data.</text>
</comment>
<dbReference type="RefSeq" id="WP_119761553.1">
    <property type="nucleotide sequence ID" value="NZ_QYUJ01000010.1"/>
</dbReference>
<reference evidence="1 2" key="1">
    <citation type="submission" date="2018-09" db="EMBL/GenBank/DDBJ databases">
        <authorList>
            <person name="Zhu H."/>
        </authorList>
    </citation>
    <scope>NUCLEOTIDE SEQUENCE [LARGE SCALE GENOMIC DNA]</scope>
    <source>
        <strain evidence="1 2">K2S05-167</strain>
    </source>
</reference>
<evidence type="ECO:0000313" key="2">
    <source>
        <dbReference type="Proteomes" id="UP000286287"/>
    </source>
</evidence>
<evidence type="ECO:0000313" key="1">
    <source>
        <dbReference type="EMBL" id="RJF74527.1"/>
    </source>
</evidence>